<dbReference type="Pfam" id="PF00211">
    <property type="entry name" value="Guanylate_cyc"/>
    <property type="match status" value="1"/>
</dbReference>
<proteinExistence type="predicted"/>
<dbReference type="PANTHER" id="PTHR43081">
    <property type="entry name" value="ADENYLATE CYCLASE, TERMINAL-DIFFERENTIATION SPECIFIC-RELATED"/>
    <property type="match status" value="1"/>
</dbReference>
<feature type="transmembrane region" description="Helical" evidence="1">
    <location>
        <begin position="346"/>
        <end position="366"/>
    </location>
</feature>
<dbReference type="InterPro" id="IPR029787">
    <property type="entry name" value="Nucleotide_cyclase"/>
</dbReference>
<feature type="transmembrane region" description="Helical" evidence="1">
    <location>
        <begin position="402"/>
        <end position="421"/>
    </location>
</feature>
<dbReference type="PROSITE" id="PS50125">
    <property type="entry name" value="GUANYLATE_CYCLASE_2"/>
    <property type="match status" value="1"/>
</dbReference>
<evidence type="ECO:0000256" key="1">
    <source>
        <dbReference type="SAM" id="Phobius"/>
    </source>
</evidence>
<name>A0A6I6MTY1_9CAUL</name>
<dbReference type="GO" id="GO:0006171">
    <property type="term" value="P:cAMP biosynthetic process"/>
    <property type="evidence" value="ECO:0007669"/>
    <property type="project" value="TreeGrafter"/>
</dbReference>
<keyword evidence="4" id="KW-1185">Reference proteome</keyword>
<dbReference type="SMART" id="SM01080">
    <property type="entry name" value="CHASE2"/>
    <property type="match status" value="1"/>
</dbReference>
<evidence type="ECO:0000313" key="4">
    <source>
        <dbReference type="Proteomes" id="UP000431269"/>
    </source>
</evidence>
<dbReference type="InterPro" id="IPR001054">
    <property type="entry name" value="A/G_cyclase"/>
</dbReference>
<dbReference type="GO" id="GO:0035556">
    <property type="term" value="P:intracellular signal transduction"/>
    <property type="evidence" value="ECO:0007669"/>
    <property type="project" value="InterPro"/>
</dbReference>
<dbReference type="GO" id="GO:0004016">
    <property type="term" value="F:adenylate cyclase activity"/>
    <property type="evidence" value="ECO:0007669"/>
    <property type="project" value="UniProtKB-EC"/>
</dbReference>
<keyword evidence="1" id="KW-0472">Membrane</keyword>
<evidence type="ECO:0000259" key="2">
    <source>
        <dbReference type="PROSITE" id="PS50125"/>
    </source>
</evidence>
<accession>A0A6I6MTY1</accession>
<reference evidence="4" key="1">
    <citation type="submission" date="2019-12" db="EMBL/GenBank/DDBJ databases">
        <title>Complete genome of Terracaulis silvestris 0127_4.</title>
        <authorList>
            <person name="Vieira S."/>
            <person name="Riedel T."/>
            <person name="Sproer C."/>
            <person name="Pascual J."/>
            <person name="Boedeker C."/>
            <person name="Overmann J."/>
        </authorList>
    </citation>
    <scope>NUCLEOTIDE SEQUENCE [LARGE SCALE GENOMIC DNA]</scope>
    <source>
        <strain evidence="4">0127_4</strain>
    </source>
</reference>
<dbReference type="Gene3D" id="3.30.70.1230">
    <property type="entry name" value="Nucleotide cyclase"/>
    <property type="match status" value="1"/>
</dbReference>
<keyword evidence="3" id="KW-0456">Lyase</keyword>
<dbReference type="SMART" id="SM00044">
    <property type="entry name" value="CYCc"/>
    <property type="match status" value="1"/>
</dbReference>
<feature type="domain" description="Guanylate cyclase" evidence="2">
    <location>
        <begin position="464"/>
        <end position="602"/>
    </location>
</feature>
<gene>
    <name evidence="3" type="primary">cyaA</name>
    <name evidence="3" type="ORF">DSM104635_01443</name>
</gene>
<dbReference type="KEGG" id="tsv:DSM104635_01443"/>
<keyword evidence="1" id="KW-1133">Transmembrane helix</keyword>
<dbReference type="EC" id="4.6.1.1" evidence="3"/>
<dbReference type="InterPro" id="IPR050697">
    <property type="entry name" value="Adenylyl/Guanylyl_Cyclase_3/4"/>
</dbReference>
<sequence length="719" mass="77286">MVLIFAVIAAGVFYLRPPILSSLRNLAFDAYQRIAPAPALPDAPIRVVHIDESSLVRLGQWPWSRATIAELTQRLGDAGAAAIAFDVLFAEPDRTSPEQLLAAAPAARRAALARALGDAESHDARFAASLDQFPTVLAASLHDQANGVLFPLRAGFAVAGDDPSPYLRNLPGVATSLPALSDAADGVGFINWLPDGDQVVRRVPLLLRHNDEIAPSLALEALRVAFGASTYVVRSANASGTSAFGAHTGINAIKVGPLTIPTDAEGQVWLRFRAYDEREAVPAWQVLDSSFEPGQFEGAIVLVGASAPGLMDLRATPLDASIPGVQLHRQLLEQILAGNFLQRPDFAPGIELLIAMLAIVVLAIAAPRFGPSINAAIGFALVAAIWLLGIVLFVQSNYLFDPIFPTLAALVFAAGATTYFYQRTEHQRADIRRAFGQYVAPSVIRQLTAHPERLKLGGEVRELSILVCDIRGFSKIAERMSAEQLTAFINSFLTPLSDIVIENGGTIDKYMGDAILAFWNAPLDQADHAARACRAAMQIMSRLEGLNTVWQSEAEAAGRPFEQVRIGIGVNTGECCVGNLGSERRFDYSAIGDNVNIASRLESLTKAYGLTLLISEQTRNGAANAGLIEADLVRLHGREGATRVYTATLEQGAADPAHTAFLDAFRQGRFDEARALLTQLQTTSHAGFAGLYANYKHRLERAGDMAPSDWAGVYDPERK</sequence>
<evidence type="ECO:0000313" key="3">
    <source>
        <dbReference type="EMBL" id="QGZ94623.1"/>
    </source>
</evidence>
<organism evidence="3 4">
    <name type="scientific">Terricaulis silvestris</name>
    <dbReference type="NCBI Taxonomy" id="2686094"/>
    <lineage>
        <taxon>Bacteria</taxon>
        <taxon>Pseudomonadati</taxon>
        <taxon>Pseudomonadota</taxon>
        <taxon>Alphaproteobacteria</taxon>
        <taxon>Caulobacterales</taxon>
        <taxon>Caulobacteraceae</taxon>
        <taxon>Terricaulis</taxon>
    </lineage>
</organism>
<dbReference type="InterPro" id="IPR007890">
    <property type="entry name" value="CHASE2"/>
</dbReference>
<dbReference type="Proteomes" id="UP000431269">
    <property type="component" value="Chromosome"/>
</dbReference>
<protein>
    <submittedName>
        <fullName evidence="3">Adenylate cyclase 1</fullName>
        <ecNumber evidence="3">4.6.1.1</ecNumber>
    </submittedName>
</protein>
<dbReference type="CDD" id="cd07302">
    <property type="entry name" value="CHD"/>
    <property type="match status" value="1"/>
</dbReference>
<dbReference type="AlphaFoldDB" id="A0A6I6MTY1"/>
<feature type="transmembrane region" description="Helical" evidence="1">
    <location>
        <begin position="373"/>
        <end position="396"/>
    </location>
</feature>
<dbReference type="PANTHER" id="PTHR43081:SF1">
    <property type="entry name" value="ADENYLATE CYCLASE, TERMINAL-DIFFERENTIATION SPECIFIC"/>
    <property type="match status" value="1"/>
</dbReference>
<dbReference type="EMBL" id="CP047045">
    <property type="protein sequence ID" value="QGZ94623.1"/>
    <property type="molecule type" value="Genomic_DNA"/>
</dbReference>
<keyword evidence="1" id="KW-0812">Transmembrane</keyword>
<dbReference type="Pfam" id="PF05226">
    <property type="entry name" value="CHASE2"/>
    <property type="match status" value="1"/>
</dbReference>
<dbReference type="SUPFAM" id="SSF55073">
    <property type="entry name" value="Nucleotide cyclase"/>
    <property type="match status" value="1"/>
</dbReference>